<dbReference type="AlphaFoldDB" id="A0A975BD74"/>
<dbReference type="InterPro" id="IPR005368">
    <property type="entry name" value="UPF0175"/>
</dbReference>
<evidence type="ECO:0000313" key="1">
    <source>
        <dbReference type="EMBL" id="QTA83105.1"/>
    </source>
</evidence>
<organism evidence="1 2">
    <name type="scientific">Desulfonema limicola</name>
    <dbReference type="NCBI Taxonomy" id="45656"/>
    <lineage>
        <taxon>Bacteria</taxon>
        <taxon>Pseudomonadati</taxon>
        <taxon>Thermodesulfobacteriota</taxon>
        <taxon>Desulfobacteria</taxon>
        <taxon>Desulfobacterales</taxon>
        <taxon>Desulfococcaceae</taxon>
        <taxon>Desulfonema</taxon>
    </lineage>
</organism>
<reference evidence="1" key="1">
    <citation type="journal article" date="2021" name="Microb. Physiol.">
        <title>Proteogenomic Insights into the Physiology of Marine, Sulfate-Reducing, Filamentous Desulfonema limicola and Desulfonema magnum.</title>
        <authorList>
            <person name="Schnaars V."/>
            <person name="Wohlbrand L."/>
            <person name="Scheve S."/>
            <person name="Hinrichs C."/>
            <person name="Reinhardt R."/>
            <person name="Rabus R."/>
        </authorList>
    </citation>
    <scope>NUCLEOTIDE SEQUENCE</scope>
    <source>
        <strain evidence="1">5ac10</strain>
    </source>
</reference>
<accession>A0A975BD74</accession>
<protein>
    <submittedName>
        <fullName evidence="1">UPF0175</fullName>
    </submittedName>
</protein>
<dbReference type="EMBL" id="CP061799">
    <property type="protein sequence ID" value="QTA83105.1"/>
    <property type="molecule type" value="Genomic_DNA"/>
</dbReference>
<name>A0A975BD74_9BACT</name>
<proteinExistence type="predicted"/>
<gene>
    <name evidence="1" type="ORF">dnl_54990</name>
</gene>
<evidence type="ECO:0000313" key="2">
    <source>
        <dbReference type="Proteomes" id="UP000663720"/>
    </source>
</evidence>
<dbReference type="RefSeq" id="WP_207688941.1">
    <property type="nucleotide sequence ID" value="NZ_CP061799.1"/>
</dbReference>
<sequence>MPQHSLIFQYGDDILFSLGMSVDDFAREARFLLSSKLYEIGKLTSGQAAKICGKSRVDFLLSLPGIGVSISNLPPENADAEIGFMNHA</sequence>
<keyword evidence="2" id="KW-1185">Reference proteome</keyword>
<dbReference type="Pfam" id="PF03683">
    <property type="entry name" value="UPF0175"/>
    <property type="match status" value="1"/>
</dbReference>
<dbReference type="Proteomes" id="UP000663720">
    <property type="component" value="Chromosome"/>
</dbReference>
<dbReference type="KEGG" id="dli:dnl_54990"/>